<dbReference type="InterPro" id="IPR058163">
    <property type="entry name" value="LysR-type_TF_proteobact-type"/>
</dbReference>
<dbReference type="AlphaFoldDB" id="A0A944DGI9"/>
<dbReference type="CDD" id="cd08422">
    <property type="entry name" value="PBP2_CrgA_like"/>
    <property type="match status" value="1"/>
</dbReference>
<dbReference type="PROSITE" id="PS50931">
    <property type="entry name" value="HTH_LYSR"/>
    <property type="match status" value="1"/>
</dbReference>
<comment type="caution">
    <text evidence="6">The sequence shown here is derived from an EMBL/GenBank/DDBJ whole genome shotgun (WGS) entry which is preliminary data.</text>
</comment>
<dbReference type="PANTHER" id="PTHR30537:SF5">
    <property type="entry name" value="HTH-TYPE TRANSCRIPTIONAL ACTIVATOR TTDR-RELATED"/>
    <property type="match status" value="1"/>
</dbReference>
<sequence>MRINELLPLLSDLAALVTVTEAGSFSAAARAQGTTPSAVSRQIGRLEAALGLTVLERSTRRLRLTAGGQEVLRHARAMLDAAHAACDGAASHASTVEGRVRIAAPKAALRQLIHPELPALLGAYPQLDLELVASDQVVDFIAEGVDIALQFGDPPPGFVARPFMEVRTLLYASPAYLAREGTPQHPADLARHSCLHLAELPGDDEWCLVRGSERSVVHVRGRYASNHSEIRRDAAQAGYGIACLPDFTTRQQLANGTLVPVLPGWQLLGRYQGSNWLIYHADRYRAPRVRVVVDFMLGIADGLGKGEGGTVVGRREF</sequence>
<dbReference type="SUPFAM" id="SSF46785">
    <property type="entry name" value="Winged helix' DNA-binding domain"/>
    <property type="match status" value="1"/>
</dbReference>
<evidence type="ECO:0000313" key="6">
    <source>
        <dbReference type="EMBL" id="MBT0963782.1"/>
    </source>
</evidence>
<dbReference type="InterPro" id="IPR036390">
    <property type="entry name" value="WH_DNA-bd_sf"/>
</dbReference>
<dbReference type="GO" id="GO:0043565">
    <property type="term" value="F:sequence-specific DNA binding"/>
    <property type="evidence" value="ECO:0007669"/>
    <property type="project" value="TreeGrafter"/>
</dbReference>
<dbReference type="FunFam" id="1.10.10.10:FF:000001">
    <property type="entry name" value="LysR family transcriptional regulator"/>
    <property type="match status" value="1"/>
</dbReference>
<dbReference type="GO" id="GO:0006351">
    <property type="term" value="P:DNA-templated transcription"/>
    <property type="evidence" value="ECO:0007669"/>
    <property type="project" value="TreeGrafter"/>
</dbReference>
<keyword evidence="3" id="KW-0238">DNA-binding</keyword>
<dbReference type="Gene3D" id="1.10.10.10">
    <property type="entry name" value="Winged helix-like DNA-binding domain superfamily/Winged helix DNA-binding domain"/>
    <property type="match status" value="1"/>
</dbReference>
<evidence type="ECO:0000313" key="7">
    <source>
        <dbReference type="Proteomes" id="UP000694660"/>
    </source>
</evidence>
<dbReference type="InterPro" id="IPR036388">
    <property type="entry name" value="WH-like_DNA-bd_sf"/>
</dbReference>
<accession>A0A944DGI9</accession>
<keyword evidence="4" id="KW-0804">Transcription</keyword>
<protein>
    <submittedName>
        <fullName evidence="6">LysR family transcriptional regulator</fullName>
    </submittedName>
</protein>
<keyword evidence="2" id="KW-0805">Transcription regulation</keyword>
<dbReference type="Gene3D" id="3.40.190.290">
    <property type="match status" value="1"/>
</dbReference>
<dbReference type="GO" id="GO:0003700">
    <property type="term" value="F:DNA-binding transcription factor activity"/>
    <property type="evidence" value="ECO:0007669"/>
    <property type="project" value="InterPro"/>
</dbReference>
<dbReference type="EMBL" id="JAEKFT010000038">
    <property type="protein sequence ID" value="MBT0963782.1"/>
    <property type="molecule type" value="Genomic_DNA"/>
</dbReference>
<dbReference type="RefSeq" id="WP_214363711.1">
    <property type="nucleotide sequence ID" value="NZ_JAEKFT010000038.1"/>
</dbReference>
<comment type="similarity">
    <text evidence="1">Belongs to the LysR transcriptional regulatory family.</text>
</comment>
<dbReference type="Pfam" id="PF00126">
    <property type="entry name" value="HTH_1"/>
    <property type="match status" value="1"/>
</dbReference>
<dbReference type="PANTHER" id="PTHR30537">
    <property type="entry name" value="HTH-TYPE TRANSCRIPTIONAL REGULATOR"/>
    <property type="match status" value="1"/>
</dbReference>
<reference evidence="7" key="1">
    <citation type="journal article" date="2022" name="ISME J.">
        <title>Genetic and phylogenetic analysis of dissimilatory iodate-reducing bacteria identifies potential niches across the world's oceans.</title>
        <authorList>
            <person name="Reyes-Umana V."/>
            <person name="Henning Z."/>
            <person name="Lee K."/>
            <person name="Barnum T.P."/>
            <person name="Coates J.D."/>
        </authorList>
    </citation>
    <scope>NUCLEOTIDE SEQUENCE [LARGE SCALE GENOMIC DNA]</scope>
    <source>
        <strain evidence="7">IR12</strain>
    </source>
</reference>
<dbReference type="InterPro" id="IPR005119">
    <property type="entry name" value="LysR_subst-bd"/>
</dbReference>
<dbReference type="Proteomes" id="UP000694660">
    <property type="component" value="Unassembled WGS sequence"/>
</dbReference>
<name>A0A944DGI9_DENI1</name>
<evidence type="ECO:0000256" key="4">
    <source>
        <dbReference type="ARBA" id="ARBA00023163"/>
    </source>
</evidence>
<evidence type="ECO:0000256" key="1">
    <source>
        <dbReference type="ARBA" id="ARBA00009437"/>
    </source>
</evidence>
<proteinExistence type="inferred from homology"/>
<dbReference type="SUPFAM" id="SSF53850">
    <property type="entry name" value="Periplasmic binding protein-like II"/>
    <property type="match status" value="1"/>
</dbReference>
<evidence type="ECO:0000259" key="5">
    <source>
        <dbReference type="PROSITE" id="PS50931"/>
    </source>
</evidence>
<dbReference type="Pfam" id="PF03466">
    <property type="entry name" value="LysR_substrate"/>
    <property type="match status" value="1"/>
</dbReference>
<gene>
    <name evidence="6" type="ORF">I8J34_21595</name>
</gene>
<keyword evidence="7" id="KW-1185">Reference proteome</keyword>
<evidence type="ECO:0000256" key="3">
    <source>
        <dbReference type="ARBA" id="ARBA00023125"/>
    </source>
</evidence>
<dbReference type="InterPro" id="IPR000847">
    <property type="entry name" value="LysR_HTH_N"/>
</dbReference>
<evidence type="ECO:0000256" key="2">
    <source>
        <dbReference type="ARBA" id="ARBA00023015"/>
    </source>
</evidence>
<organism evidence="6 7">
    <name type="scientific">Denitromonas iodatirespirans</name>
    <dbReference type="NCBI Taxonomy" id="2795389"/>
    <lineage>
        <taxon>Bacteria</taxon>
        <taxon>Pseudomonadati</taxon>
        <taxon>Pseudomonadota</taxon>
        <taxon>Betaproteobacteria</taxon>
        <taxon>Rhodocyclales</taxon>
        <taxon>Zoogloeaceae</taxon>
        <taxon>Denitromonas</taxon>
    </lineage>
</organism>
<feature type="domain" description="HTH lysR-type" evidence="5">
    <location>
        <begin position="8"/>
        <end position="65"/>
    </location>
</feature>